<organism evidence="1 2">
    <name type="scientific">Alkaliphilus pronyensis</name>
    <dbReference type="NCBI Taxonomy" id="1482732"/>
    <lineage>
        <taxon>Bacteria</taxon>
        <taxon>Bacillati</taxon>
        <taxon>Bacillota</taxon>
        <taxon>Clostridia</taxon>
        <taxon>Peptostreptococcales</taxon>
        <taxon>Natronincolaceae</taxon>
        <taxon>Alkaliphilus</taxon>
    </lineage>
</organism>
<proteinExistence type="predicted"/>
<reference evidence="1 2" key="1">
    <citation type="submission" date="2019-10" db="EMBL/GenBank/DDBJ databases">
        <title>Alkaliphilus serpentinus sp. nov. and Alkaliphilus pronyensis sp. nov., two novel anaerobic alkaliphilic species isolated from the serpentinized-hosted hydrothermal field of the Prony Bay (New Caledonia).</title>
        <authorList>
            <person name="Postec A."/>
        </authorList>
    </citation>
    <scope>NUCLEOTIDE SEQUENCE [LARGE SCALE GENOMIC DNA]</scope>
    <source>
        <strain evidence="1 2">LacV</strain>
    </source>
</reference>
<dbReference type="InterPro" id="IPR027304">
    <property type="entry name" value="Trigger_fact/SurA_dom_sf"/>
</dbReference>
<evidence type="ECO:0008006" key="3">
    <source>
        <dbReference type="Google" id="ProtNLM"/>
    </source>
</evidence>
<name>A0A6I0FEQ1_9FIRM</name>
<keyword evidence="2" id="KW-1185">Reference proteome</keyword>
<gene>
    <name evidence="1" type="ORF">F8154_02700</name>
</gene>
<evidence type="ECO:0000313" key="2">
    <source>
        <dbReference type="Proteomes" id="UP000432715"/>
    </source>
</evidence>
<dbReference type="Proteomes" id="UP000432715">
    <property type="component" value="Unassembled WGS sequence"/>
</dbReference>
<dbReference type="SUPFAM" id="SSF109998">
    <property type="entry name" value="Triger factor/SurA peptide-binding domain-like"/>
    <property type="match status" value="1"/>
</dbReference>
<sequence length="219" mass="25636">MITITKTKHLIIAVLLIAIILALFSFVQASKDENSINEVVRKVQVERKKLDKLELDDASKTVLQIDDIKISKKHYELTKTTLNTDDKKEIEDFIINRTIQRIIAKEKGIKVSKEEVLDYIAYLKEIYKADEESRELATLYFQTYGFNEETFWESQLAYDMYADFLLLSKFRYYIFEEVSENNSHLSIETNKDKLDMLVKSRIEELVDAKKASITIKTNN</sequence>
<dbReference type="RefSeq" id="WP_151860051.1">
    <property type="nucleotide sequence ID" value="NZ_WBZC01000009.1"/>
</dbReference>
<dbReference type="OrthoDB" id="9884564at2"/>
<dbReference type="AlphaFoldDB" id="A0A6I0FEQ1"/>
<dbReference type="EMBL" id="WBZC01000009">
    <property type="protein sequence ID" value="KAB3537736.1"/>
    <property type="molecule type" value="Genomic_DNA"/>
</dbReference>
<protein>
    <recommendedName>
        <fullName evidence="3">SurA N-terminal domain-containing protein</fullName>
    </recommendedName>
</protein>
<accession>A0A6I0FEQ1</accession>
<evidence type="ECO:0000313" key="1">
    <source>
        <dbReference type="EMBL" id="KAB3537736.1"/>
    </source>
</evidence>
<comment type="caution">
    <text evidence="1">The sequence shown here is derived from an EMBL/GenBank/DDBJ whole genome shotgun (WGS) entry which is preliminary data.</text>
</comment>